<organism evidence="6 7">
    <name type="scientific">Mycolicibacter kumamotonensis</name>
    <dbReference type="NCBI Taxonomy" id="354243"/>
    <lineage>
        <taxon>Bacteria</taxon>
        <taxon>Bacillati</taxon>
        <taxon>Actinomycetota</taxon>
        <taxon>Actinomycetes</taxon>
        <taxon>Mycobacteriales</taxon>
        <taxon>Mycobacteriaceae</taxon>
        <taxon>Mycolicibacter</taxon>
    </lineage>
</organism>
<keyword evidence="5 6" id="KW-0449">Lipoprotein</keyword>
<keyword evidence="1" id="KW-1003">Cell membrane</keyword>
<sequence>MSVDNRETDLLHTVSCQTTAPVVTITIGNDAAGVTAVVDNAQGLRVTSVTIDNVGGFTGTYLNGLQGNAQVAIKGRTYVIDGVAGGFSTDNPSVSTSEDFAITVAC</sequence>
<dbReference type="Proteomes" id="UP000466523">
    <property type="component" value="Unassembled WGS sequence"/>
</dbReference>
<evidence type="ECO:0000313" key="6">
    <source>
        <dbReference type="EMBL" id="NDJ91617.1"/>
    </source>
</evidence>
<name>A0A7K3LGX7_9MYCO</name>
<evidence type="ECO:0000256" key="4">
    <source>
        <dbReference type="ARBA" id="ARBA00023139"/>
    </source>
</evidence>
<evidence type="ECO:0000256" key="5">
    <source>
        <dbReference type="ARBA" id="ARBA00023288"/>
    </source>
</evidence>
<accession>A0A7K3LGX7</accession>
<proteinExistence type="predicted"/>
<reference evidence="6 7" key="1">
    <citation type="submission" date="2020-01" db="EMBL/GenBank/DDBJ databases">
        <authorList>
            <person name="Sanchez-Estrada R."/>
            <person name="Gonzalez-Y-Merchand J.A."/>
            <person name="Rivera-Gutierrez S."/>
        </authorList>
    </citation>
    <scope>NUCLEOTIDE SEQUENCE [LARGE SCALE GENOMIC DNA]</scope>
    <source>
        <strain evidence="6 7">CST 7247</strain>
    </source>
</reference>
<evidence type="ECO:0000313" key="7">
    <source>
        <dbReference type="Proteomes" id="UP000466523"/>
    </source>
</evidence>
<evidence type="ECO:0000256" key="3">
    <source>
        <dbReference type="ARBA" id="ARBA00023136"/>
    </source>
</evidence>
<dbReference type="EMBL" id="JAACYR010000107">
    <property type="protein sequence ID" value="NDJ91617.1"/>
    <property type="molecule type" value="Genomic_DNA"/>
</dbReference>
<dbReference type="InterPro" id="IPR008691">
    <property type="entry name" value="LpqH"/>
</dbReference>
<dbReference type="AlphaFoldDB" id="A0A7K3LGX7"/>
<dbReference type="Pfam" id="PF05481">
    <property type="entry name" value="Myco_19_kDa"/>
    <property type="match status" value="1"/>
</dbReference>
<evidence type="ECO:0000256" key="2">
    <source>
        <dbReference type="ARBA" id="ARBA00022729"/>
    </source>
</evidence>
<keyword evidence="2" id="KW-0732">Signal</keyword>
<evidence type="ECO:0000256" key="1">
    <source>
        <dbReference type="ARBA" id="ARBA00022475"/>
    </source>
</evidence>
<keyword evidence="3" id="KW-0472">Membrane</keyword>
<comment type="caution">
    <text evidence="6">The sequence shown here is derived from an EMBL/GenBank/DDBJ whole genome shotgun (WGS) entry which is preliminary data.</text>
</comment>
<protein>
    <submittedName>
        <fullName evidence="6">Lipoprotein LpqH</fullName>
    </submittedName>
</protein>
<dbReference type="GO" id="GO:0016020">
    <property type="term" value="C:membrane"/>
    <property type="evidence" value="ECO:0007669"/>
    <property type="project" value="InterPro"/>
</dbReference>
<gene>
    <name evidence="6" type="ORF">GWR20_21130</name>
</gene>
<keyword evidence="4" id="KW-0564">Palmitate</keyword>